<dbReference type="InterPro" id="IPR029058">
    <property type="entry name" value="AB_hydrolase_fold"/>
</dbReference>
<dbReference type="InterPro" id="IPR007751">
    <property type="entry name" value="DUF676_lipase-like"/>
</dbReference>
<dbReference type="Pfam" id="PF05057">
    <property type="entry name" value="DUF676"/>
    <property type="match status" value="1"/>
</dbReference>
<dbReference type="GeneID" id="108825965"/>
<feature type="domain" description="DUF676" evidence="2">
    <location>
        <begin position="30"/>
        <end position="254"/>
    </location>
</feature>
<reference evidence="3" key="1">
    <citation type="journal article" date="2019" name="Database">
        <title>The radish genome database (RadishGD): an integrated information resource for radish genomics.</title>
        <authorList>
            <person name="Yu H.J."/>
            <person name="Baek S."/>
            <person name="Lee Y.J."/>
            <person name="Cho A."/>
            <person name="Mun J.H."/>
        </authorList>
    </citation>
    <scope>NUCLEOTIDE SEQUENCE [LARGE SCALE GENOMIC DNA]</scope>
    <source>
        <strain evidence="3">cv. WK10039</strain>
    </source>
</reference>
<dbReference type="Proteomes" id="UP000504610">
    <property type="component" value="Chromosome 9"/>
</dbReference>
<protein>
    <submittedName>
        <fullName evidence="4">Lipase ROG1</fullName>
    </submittedName>
</protein>
<evidence type="ECO:0000259" key="2">
    <source>
        <dbReference type="Pfam" id="PF05057"/>
    </source>
</evidence>
<dbReference type="AlphaFoldDB" id="A0A6J0L3W2"/>
<dbReference type="Gene3D" id="3.40.50.1820">
    <property type="entry name" value="alpha/beta hydrolase"/>
    <property type="match status" value="1"/>
</dbReference>
<reference evidence="4" key="2">
    <citation type="submission" date="2025-08" db="UniProtKB">
        <authorList>
            <consortium name="RefSeq"/>
        </authorList>
    </citation>
    <scope>IDENTIFICATION</scope>
    <source>
        <tissue evidence="4">Leaf</tissue>
    </source>
</reference>
<accession>A0A6J0L3W2</accession>
<evidence type="ECO:0000313" key="4">
    <source>
        <dbReference type="RefSeq" id="XP_018454832.1"/>
    </source>
</evidence>
<dbReference type="InterPro" id="IPR044294">
    <property type="entry name" value="Lipase-like"/>
</dbReference>
<dbReference type="FunFam" id="3.40.50.1820:FF:000188">
    <property type="entry name" value="putative lipase ROG1 isoform X1"/>
    <property type="match status" value="1"/>
</dbReference>
<feature type="compositionally biased region" description="Low complexity" evidence="1">
    <location>
        <begin position="130"/>
        <end position="147"/>
    </location>
</feature>
<sequence length="358" mass="39731">MEKHEGGVCSAESVADGSLDVWSCKNSDSSSADHLVVMVHGILGSTDDWKFGAEQFVKRLPDKVFVHCSEKNASALTLDGVDVMGERLASEVLEIIQSRPNIRKISFVSHSLGGLAARYAIGKLYKPPTQQQDSNDSSGGDCSEGSSQGTICGLEPVNFITVATPHLGSMGNRQVPFLFGVSSFEKVAGLVIHWIFKRTGRHLFLKDEEDGKPPLLRRMVEDTGDCHFISALRAFKRRVVYSNVGNDHIVGWRTASIRRDSELPKWENSLDEKYPHIVYEELCKSCDAEDVPDGENHSNDIEEEMIKGLSIVSWEKVDVSFHSSRQRFAAHSVIQVKSETMHIEGADVIEHIIDHFHA</sequence>
<evidence type="ECO:0000256" key="1">
    <source>
        <dbReference type="SAM" id="MobiDB-lite"/>
    </source>
</evidence>
<dbReference type="KEGG" id="rsz:108825965"/>
<keyword evidence="3" id="KW-1185">Reference proteome</keyword>
<evidence type="ECO:0000313" key="3">
    <source>
        <dbReference type="Proteomes" id="UP000504610"/>
    </source>
</evidence>
<organism evidence="3 4">
    <name type="scientific">Raphanus sativus</name>
    <name type="common">Radish</name>
    <name type="synonym">Raphanus raphanistrum var. sativus</name>
    <dbReference type="NCBI Taxonomy" id="3726"/>
    <lineage>
        <taxon>Eukaryota</taxon>
        <taxon>Viridiplantae</taxon>
        <taxon>Streptophyta</taxon>
        <taxon>Embryophyta</taxon>
        <taxon>Tracheophyta</taxon>
        <taxon>Spermatophyta</taxon>
        <taxon>Magnoliopsida</taxon>
        <taxon>eudicotyledons</taxon>
        <taxon>Gunneridae</taxon>
        <taxon>Pentapetalae</taxon>
        <taxon>rosids</taxon>
        <taxon>malvids</taxon>
        <taxon>Brassicales</taxon>
        <taxon>Brassicaceae</taxon>
        <taxon>Brassiceae</taxon>
        <taxon>Raphanus</taxon>
    </lineage>
</organism>
<dbReference type="PANTHER" id="PTHR12482">
    <property type="entry name" value="LIPASE ROG1-RELATED-RELATED"/>
    <property type="match status" value="1"/>
</dbReference>
<dbReference type="PANTHER" id="PTHR12482:SF14">
    <property type="entry name" value="LIPASE YOR059C ISOFORM X1"/>
    <property type="match status" value="1"/>
</dbReference>
<dbReference type="RefSeq" id="XP_018454832.1">
    <property type="nucleotide sequence ID" value="XM_018599330.2"/>
</dbReference>
<gene>
    <name evidence="4" type="primary">LOC108825965</name>
</gene>
<feature type="region of interest" description="Disordered" evidence="1">
    <location>
        <begin position="127"/>
        <end position="147"/>
    </location>
</feature>
<proteinExistence type="predicted"/>
<dbReference type="OrthoDB" id="273452at2759"/>
<name>A0A6J0L3W2_RAPSA</name>
<dbReference type="SUPFAM" id="SSF53474">
    <property type="entry name" value="alpha/beta-Hydrolases"/>
    <property type="match status" value="1"/>
</dbReference>